<gene>
    <name evidence="4" type="ORF">SAMN02745199_1011</name>
</gene>
<dbReference type="InterPro" id="IPR022689">
    <property type="entry name" value="Iron_dep_repressor"/>
</dbReference>
<dbReference type="InterPro" id="IPR036388">
    <property type="entry name" value="WH-like_DNA-bd_sf"/>
</dbReference>
<feature type="domain" description="Iron dependent repressor metal binding and dimerisation" evidence="3">
    <location>
        <begin position="65"/>
        <end position="132"/>
    </location>
</feature>
<dbReference type="EMBL" id="FQXN01000003">
    <property type="protein sequence ID" value="SHH40690.1"/>
    <property type="molecule type" value="Genomic_DNA"/>
</dbReference>
<comment type="subunit">
    <text evidence="2">Homodimer.</text>
</comment>
<dbReference type="SMART" id="SM00529">
    <property type="entry name" value="HTH_DTXR"/>
    <property type="match status" value="1"/>
</dbReference>
<dbReference type="Gene3D" id="1.10.10.10">
    <property type="entry name" value="Winged helix-like DNA-binding domain superfamily/Winged helix DNA-binding domain"/>
    <property type="match status" value="1"/>
</dbReference>
<dbReference type="GO" id="GO:0046983">
    <property type="term" value="F:protein dimerization activity"/>
    <property type="evidence" value="ECO:0007669"/>
    <property type="project" value="InterPro"/>
</dbReference>
<dbReference type="Proteomes" id="UP000242592">
    <property type="component" value="Unassembled WGS sequence"/>
</dbReference>
<dbReference type="GO" id="GO:0005737">
    <property type="term" value="C:cytoplasm"/>
    <property type="evidence" value="ECO:0007669"/>
    <property type="project" value="UniProtKB-SubCell"/>
</dbReference>
<comment type="subcellular location">
    <subcellularLocation>
        <location evidence="1">Cytoplasm</location>
    </subcellularLocation>
</comment>
<dbReference type="RefSeq" id="WP_073072897.1">
    <property type="nucleotide sequence ID" value="NZ_FQXN01000003.1"/>
</dbReference>
<accession>A0A1M5SQH2</accession>
<reference evidence="5" key="1">
    <citation type="submission" date="2016-11" db="EMBL/GenBank/DDBJ databases">
        <authorList>
            <person name="Varghese N."/>
            <person name="Submissions S."/>
        </authorList>
    </citation>
    <scope>NUCLEOTIDE SEQUENCE [LARGE SCALE GENOMIC DNA]</scope>
    <source>
        <strain evidence="5">DSM 15807</strain>
    </source>
</reference>
<dbReference type="InterPro" id="IPR001367">
    <property type="entry name" value="Fe_dep_repressor"/>
</dbReference>
<dbReference type="InterPro" id="IPR050536">
    <property type="entry name" value="DtxR_MntR_Metal-Reg"/>
</dbReference>
<evidence type="ECO:0000256" key="1">
    <source>
        <dbReference type="ARBA" id="ARBA00004496"/>
    </source>
</evidence>
<sequence>MFYLTPAERKYLLIVFLTLNEMGWTRLKKISDYAKVKMPSAKQSLDSLAKKGLIYYEKRGAITLTKEGKKIAVKENENIQAVKKFFTEIMLIPSDKADEAVWKIYFEMAEEVVEKFVLFAKFMNQCPMEKPVFIGHFKEFLNSGNVSTECPFLNKGQGGN</sequence>
<dbReference type="AlphaFoldDB" id="A0A1M5SQH2"/>
<organism evidence="4 5">
    <name type="scientific">Thermosipho atlanticus DSM 15807</name>
    <dbReference type="NCBI Taxonomy" id="1123380"/>
    <lineage>
        <taxon>Bacteria</taxon>
        <taxon>Thermotogati</taxon>
        <taxon>Thermotogota</taxon>
        <taxon>Thermotogae</taxon>
        <taxon>Thermotogales</taxon>
        <taxon>Fervidobacteriaceae</taxon>
        <taxon>Thermosipho</taxon>
    </lineage>
</organism>
<evidence type="ECO:0000313" key="4">
    <source>
        <dbReference type="EMBL" id="SHH40690.1"/>
    </source>
</evidence>
<dbReference type="InterPro" id="IPR036390">
    <property type="entry name" value="WH_DNA-bd_sf"/>
</dbReference>
<dbReference type="GO" id="GO:0003700">
    <property type="term" value="F:DNA-binding transcription factor activity"/>
    <property type="evidence" value="ECO:0007669"/>
    <property type="project" value="InterPro"/>
</dbReference>
<dbReference type="OrthoDB" id="37346at2"/>
<evidence type="ECO:0000313" key="5">
    <source>
        <dbReference type="Proteomes" id="UP000242592"/>
    </source>
</evidence>
<dbReference type="SUPFAM" id="SSF46785">
    <property type="entry name" value="Winged helix' DNA-binding domain"/>
    <property type="match status" value="1"/>
</dbReference>
<dbReference type="Pfam" id="PF02742">
    <property type="entry name" value="Fe_dep_repr_C"/>
    <property type="match status" value="1"/>
</dbReference>
<evidence type="ECO:0000256" key="2">
    <source>
        <dbReference type="ARBA" id="ARBA00011738"/>
    </source>
</evidence>
<protein>
    <submittedName>
        <fullName evidence="4">Iron (Metal) dependent repressor, DtxR family</fullName>
    </submittedName>
</protein>
<dbReference type="GO" id="GO:0046914">
    <property type="term" value="F:transition metal ion binding"/>
    <property type="evidence" value="ECO:0007669"/>
    <property type="project" value="InterPro"/>
</dbReference>
<dbReference type="PANTHER" id="PTHR33238:SF11">
    <property type="entry name" value="TRANSCRIPTIONAL REGULATOR MNTR"/>
    <property type="match status" value="1"/>
</dbReference>
<dbReference type="SUPFAM" id="SSF47979">
    <property type="entry name" value="Iron-dependent repressor protein, dimerization domain"/>
    <property type="match status" value="1"/>
</dbReference>
<dbReference type="PANTHER" id="PTHR33238">
    <property type="entry name" value="IRON (METAL) DEPENDENT REPRESSOR, DTXR FAMILY"/>
    <property type="match status" value="1"/>
</dbReference>
<evidence type="ECO:0000259" key="3">
    <source>
        <dbReference type="Pfam" id="PF02742"/>
    </source>
</evidence>
<keyword evidence="5" id="KW-1185">Reference proteome</keyword>
<proteinExistence type="predicted"/>
<dbReference type="InterPro" id="IPR036421">
    <property type="entry name" value="Fe_dep_repressor_sf"/>
</dbReference>
<dbReference type="STRING" id="1123380.SAMN02745199_1011"/>
<name>A0A1M5SQH2_9BACT</name>